<dbReference type="EMBL" id="KZ772949">
    <property type="protein sequence ID" value="PTQ27685.1"/>
    <property type="molecule type" value="Genomic_DNA"/>
</dbReference>
<dbReference type="Proteomes" id="UP000244005">
    <property type="component" value="Unassembled WGS sequence"/>
</dbReference>
<evidence type="ECO:0000313" key="2">
    <source>
        <dbReference type="Proteomes" id="UP000244005"/>
    </source>
</evidence>
<organism evidence="1 2">
    <name type="scientific">Marchantia polymorpha</name>
    <name type="common">Common liverwort</name>
    <name type="synonym">Marchantia aquatica</name>
    <dbReference type="NCBI Taxonomy" id="3197"/>
    <lineage>
        <taxon>Eukaryota</taxon>
        <taxon>Viridiplantae</taxon>
        <taxon>Streptophyta</taxon>
        <taxon>Embryophyta</taxon>
        <taxon>Marchantiophyta</taxon>
        <taxon>Marchantiopsida</taxon>
        <taxon>Marchantiidae</taxon>
        <taxon>Marchantiales</taxon>
        <taxon>Marchantiaceae</taxon>
        <taxon>Marchantia</taxon>
    </lineage>
</organism>
<accession>A0A2R6W1H3</accession>
<evidence type="ECO:0000313" key="1">
    <source>
        <dbReference type="EMBL" id="PTQ27685.1"/>
    </source>
</evidence>
<sequence length="187" mass="20939">MILAIWVIRVWSREVGRCEGCTTTTAPRDSFFRPGGAPLLSRRHGGRYAIHCRRGDDARVGVHFLQPTRHDTSRNDGHEISTVSQLSRLPPSLPASLPIDSHRARPDSRTAMRNSLGQGIHLTNAPARSTESQWMIPNMILNRGCGRRPQLLSRHDGEERAELCIPLVLVVCLARLQWSSIISRTPK</sequence>
<name>A0A2R6W1H3_MARPO</name>
<proteinExistence type="predicted"/>
<protein>
    <submittedName>
        <fullName evidence="1">Uncharacterized protein</fullName>
    </submittedName>
</protein>
<dbReference type="Gramene" id="Mp8g15210.1">
    <property type="protein sequence ID" value="Mp8g15210.1.cds1"/>
    <property type="gene ID" value="Mp8g15210"/>
</dbReference>
<keyword evidence="2" id="KW-1185">Reference proteome</keyword>
<dbReference type="AlphaFoldDB" id="A0A2R6W1H3"/>
<reference evidence="2" key="1">
    <citation type="journal article" date="2017" name="Cell">
        <title>Insights into land plant evolution garnered from the Marchantia polymorpha genome.</title>
        <authorList>
            <person name="Bowman J.L."/>
            <person name="Kohchi T."/>
            <person name="Yamato K.T."/>
            <person name="Jenkins J."/>
            <person name="Shu S."/>
            <person name="Ishizaki K."/>
            <person name="Yamaoka S."/>
            <person name="Nishihama R."/>
            <person name="Nakamura Y."/>
            <person name="Berger F."/>
            <person name="Adam C."/>
            <person name="Aki S.S."/>
            <person name="Althoff F."/>
            <person name="Araki T."/>
            <person name="Arteaga-Vazquez M.A."/>
            <person name="Balasubrmanian S."/>
            <person name="Barry K."/>
            <person name="Bauer D."/>
            <person name="Boehm C.R."/>
            <person name="Briginshaw L."/>
            <person name="Caballero-Perez J."/>
            <person name="Catarino B."/>
            <person name="Chen F."/>
            <person name="Chiyoda S."/>
            <person name="Chovatia M."/>
            <person name="Davies K.M."/>
            <person name="Delmans M."/>
            <person name="Demura T."/>
            <person name="Dierschke T."/>
            <person name="Dolan L."/>
            <person name="Dorantes-Acosta A.E."/>
            <person name="Eklund D.M."/>
            <person name="Florent S.N."/>
            <person name="Flores-Sandoval E."/>
            <person name="Fujiyama A."/>
            <person name="Fukuzawa H."/>
            <person name="Galik B."/>
            <person name="Grimanelli D."/>
            <person name="Grimwood J."/>
            <person name="Grossniklaus U."/>
            <person name="Hamada T."/>
            <person name="Haseloff J."/>
            <person name="Hetherington A.J."/>
            <person name="Higo A."/>
            <person name="Hirakawa Y."/>
            <person name="Hundley H.N."/>
            <person name="Ikeda Y."/>
            <person name="Inoue K."/>
            <person name="Inoue S.I."/>
            <person name="Ishida S."/>
            <person name="Jia Q."/>
            <person name="Kakita M."/>
            <person name="Kanazawa T."/>
            <person name="Kawai Y."/>
            <person name="Kawashima T."/>
            <person name="Kennedy M."/>
            <person name="Kinose K."/>
            <person name="Kinoshita T."/>
            <person name="Kohara Y."/>
            <person name="Koide E."/>
            <person name="Komatsu K."/>
            <person name="Kopischke S."/>
            <person name="Kubo M."/>
            <person name="Kyozuka J."/>
            <person name="Lagercrantz U."/>
            <person name="Lin S.S."/>
            <person name="Lindquist E."/>
            <person name="Lipzen A.M."/>
            <person name="Lu C.W."/>
            <person name="De Luna E."/>
            <person name="Martienssen R.A."/>
            <person name="Minamino N."/>
            <person name="Mizutani M."/>
            <person name="Mizutani M."/>
            <person name="Mochizuki N."/>
            <person name="Monte I."/>
            <person name="Mosher R."/>
            <person name="Nagasaki H."/>
            <person name="Nakagami H."/>
            <person name="Naramoto S."/>
            <person name="Nishitani K."/>
            <person name="Ohtani M."/>
            <person name="Okamoto T."/>
            <person name="Okumura M."/>
            <person name="Phillips J."/>
            <person name="Pollak B."/>
            <person name="Reinders A."/>
            <person name="Rovekamp M."/>
            <person name="Sano R."/>
            <person name="Sawa S."/>
            <person name="Schmid M.W."/>
            <person name="Shirakawa M."/>
            <person name="Solano R."/>
            <person name="Spunde A."/>
            <person name="Suetsugu N."/>
            <person name="Sugano S."/>
            <person name="Sugiyama A."/>
            <person name="Sun R."/>
            <person name="Suzuki Y."/>
            <person name="Takenaka M."/>
            <person name="Takezawa D."/>
            <person name="Tomogane H."/>
            <person name="Tsuzuki M."/>
            <person name="Ueda T."/>
            <person name="Umeda M."/>
            <person name="Ward J.M."/>
            <person name="Watanabe Y."/>
            <person name="Yazaki K."/>
            <person name="Yokoyama R."/>
            <person name="Yoshitake Y."/>
            <person name="Yotsui I."/>
            <person name="Zachgo S."/>
            <person name="Schmutz J."/>
        </authorList>
    </citation>
    <scope>NUCLEOTIDE SEQUENCE [LARGE SCALE GENOMIC DNA]</scope>
    <source>
        <strain evidence="2">Tak-1</strain>
    </source>
</reference>
<gene>
    <name evidence="1" type="ORF">MARPO_0187s0008</name>
</gene>